<dbReference type="AlphaFoldDB" id="A0A067PT86"/>
<evidence type="ECO:0000313" key="3">
    <source>
        <dbReference type="Proteomes" id="UP000027265"/>
    </source>
</evidence>
<dbReference type="InterPro" id="IPR036047">
    <property type="entry name" value="F-box-like_dom_sf"/>
</dbReference>
<protein>
    <recommendedName>
        <fullName evidence="1">F-box domain-containing protein</fullName>
    </recommendedName>
</protein>
<proteinExistence type="predicted"/>
<accession>A0A067PT86</accession>
<dbReference type="Proteomes" id="UP000027265">
    <property type="component" value="Unassembled WGS sequence"/>
</dbReference>
<dbReference type="OrthoDB" id="2864564at2759"/>
<dbReference type="EMBL" id="KL197733">
    <property type="protein sequence ID" value="KDQ53561.1"/>
    <property type="molecule type" value="Genomic_DNA"/>
</dbReference>
<evidence type="ECO:0000259" key="1">
    <source>
        <dbReference type="PROSITE" id="PS50181"/>
    </source>
</evidence>
<evidence type="ECO:0000313" key="2">
    <source>
        <dbReference type="EMBL" id="KDQ53561.1"/>
    </source>
</evidence>
<gene>
    <name evidence="2" type="ORF">JAAARDRAFT_197367</name>
</gene>
<feature type="domain" description="F-box" evidence="1">
    <location>
        <begin position="19"/>
        <end position="64"/>
    </location>
</feature>
<dbReference type="SUPFAM" id="SSF52047">
    <property type="entry name" value="RNI-like"/>
    <property type="match status" value="1"/>
</dbReference>
<dbReference type="Gene3D" id="3.80.10.10">
    <property type="entry name" value="Ribonuclease Inhibitor"/>
    <property type="match status" value="1"/>
</dbReference>
<keyword evidence="3" id="KW-1185">Reference proteome</keyword>
<sequence length="530" mass="59444">MSHHNVDKLVDKCQSSPSTLPYRQLAPELLRAIFAHVPQSDLHNVTLTCHAFRCIAQPLLFQSLVVSVIQKPERRNVGYGFDSTLPLFIQGTLQQHKDRLAFYASDHIAPSVRNVRLSIIMPHLEKPQARLLVPSGNELINEFFDVLPSFAGLETLFLSQMDFTPRRLAQLASLKCLPYLSLDVLHCMVSAQTPPIPSNATPRIGIADFKMESHARDYFGRQQSVADLARWSCFLQPTRLRSLRILRDVRLAEALLPHLAGDTFDNLRVLHIPCGVTASPHFVNALAQSPALKELLVSRIPSITPSHFPVSSSDVDLFSLPKLECYGGPTTLLDIFPPGHHARSLRKLTLWGPLPDGASEPTTTESCIQRLMGFERLVGLKSLHFFVTNVTESLLRVIGESTTSLEDLCITLQTHDFDSVEDGVLKRGSLFPSLTRQLPPSLQTLTVQTCFTCASEGQVHGEMEELVSLGRRRHLRSLRQIQLAFDGYWVTWGNSSPQNDGIIVERVRRRFGFHNELEVSLFHDHRSLDV</sequence>
<dbReference type="InParanoid" id="A0A067PT86"/>
<organism evidence="2 3">
    <name type="scientific">Jaapia argillacea MUCL 33604</name>
    <dbReference type="NCBI Taxonomy" id="933084"/>
    <lineage>
        <taxon>Eukaryota</taxon>
        <taxon>Fungi</taxon>
        <taxon>Dikarya</taxon>
        <taxon>Basidiomycota</taxon>
        <taxon>Agaricomycotina</taxon>
        <taxon>Agaricomycetes</taxon>
        <taxon>Agaricomycetidae</taxon>
        <taxon>Jaapiales</taxon>
        <taxon>Jaapiaceae</taxon>
        <taxon>Jaapia</taxon>
    </lineage>
</organism>
<dbReference type="InterPro" id="IPR001810">
    <property type="entry name" value="F-box_dom"/>
</dbReference>
<dbReference type="HOGENOM" id="CLU_569987_0_0_1"/>
<dbReference type="InterPro" id="IPR032675">
    <property type="entry name" value="LRR_dom_sf"/>
</dbReference>
<dbReference type="SUPFAM" id="SSF81383">
    <property type="entry name" value="F-box domain"/>
    <property type="match status" value="1"/>
</dbReference>
<name>A0A067PT86_9AGAM</name>
<reference evidence="3" key="1">
    <citation type="journal article" date="2014" name="Proc. Natl. Acad. Sci. U.S.A.">
        <title>Extensive sampling of basidiomycete genomes demonstrates inadequacy of the white-rot/brown-rot paradigm for wood decay fungi.</title>
        <authorList>
            <person name="Riley R."/>
            <person name="Salamov A.A."/>
            <person name="Brown D.W."/>
            <person name="Nagy L.G."/>
            <person name="Floudas D."/>
            <person name="Held B.W."/>
            <person name="Levasseur A."/>
            <person name="Lombard V."/>
            <person name="Morin E."/>
            <person name="Otillar R."/>
            <person name="Lindquist E.A."/>
            <person name="Sun H."/>
            <person name="LaButti K.M."/>
            <person name="Schmutz J."/>
            <person name="Jabbour D."/>
            <person name="Luo H."/>
            <person name="Baker S.E."/>
            <person name="Pisabarro A.G."/>
            <person name="Walton J.D."/>
            <person name="Blanchette R.A."/>
            <person name="Henrissat B."/>
            <person name="Martin F."/>
            <person name="Cullen D."/>
            <person name="Hibbett D.S."/>
            <person name="Grigoriev I.V."/>
        </authorList>
    </citation>
    <scope>NUCLEOTIDE SEQUENCE [LARGE SCALE GENOMIC DNA]</scope>
    <source>
        <strain evidence="3">MUCL 33604</strain>
    </source>
</reference>
<dbReference type="PROSITE" id="PS50181">
    <property type="entry name" value="FBOX"/>
    <property type="match status" value="1"/>
</dbReference>